<dbReference type="Gene3D" id="2.70.150.10">
    <property type="entry name" value="Calcium-transporting ATPase, cytoplasmic transduction domain A"/>
    <property type="match status" value="1"/>
</dbReference>
<sequence>MKAADRTPAAPSPRGLSSAEVAVRQQRDGANLLPQPDRRNWLRISWSVLREPMLLLLVGAAGIYLLLGDPQDAAVLGASVALVIALTVYQEHKSERALEALRELSSPRARVLRDGEMQWVAARELVVGDVILVAEGDRVPADAHVLDAEGMRVDESMLTGESVPVERSAFSSGAEEESALRASTLVVAGHGVAEVVAIGLGTAVGQIGMALRTLRSPPTPMQLEIRRAVMLFAALGLASSVLMTLLYVAVHGRWLQGFLAGITLAMANIPEEFPVVLTVFLALGAWRMARHQALVRRAPAIEALGSVTVLCTDKTGTLTENRMSVAELANDGERGVPAAVLPPSLRTLLACAGLASPDHPFDPMEQALHDAANQLSEPLPREGWTRVHEYPLSRELLAATHVWRQPGTLELQVMCKGAPEAIADLCGLTVTRRAEVMAQVDDMARRGLRVLAAGSTAWSGDEAGLPPTPRGFRLEWKGLVAFADPLRAGVREAVAEAHAAGVRVVMLTGDHLETARAIATRAGLANPDSVVLGSELDPDETTLSRRVRDVNVFARVKPDHKLRLVDALKRDGQVVAMTGDGVNDAPALTAAHVGVAMGGRGTDVAREAASIVLLDDNFVTVVRAIRHGRVIYDNIVHAIRYILAVHVPITGLAVLPLLFGGPLVLLPLHVVFLELIIDPASTLVFEREPAAPDVMQRPPRPPAQRLLDLRTVVGSLGQGLVVFAAVTAVYVAGRASGVSTPQLAALSFVALVVGNLGLIVVNRAGAARMHGWARSNPAFWFVVLPAMGLLILVTRLEGPGRPFGFAPPPLGLSAAAALLPLLALIAVEAWRALRLR</sequence>
<evidence type="ECO:0000259" key="9">
    <source>
        <dbReference type="SMART" id="SM00831"/>
    </source>
</evidence>
<dbReference type="SFLD" id="SFLDG00002">
    <property type="entry name" value="C1.7:_P-type_atpase_like"/>
    <property type="match status" value="1"/>
</dbReference>
<dbReference type="InterPro" id="IPR008250">
    <property type="entry name" value="ATPase_P-typ_transduc_dom_A_sf"/>
</dbReference>
<evidence type="ECO:0000256" key="1">
    <source>
        <dbReference type="ARBA" id="ARBA00004141"/>
    </source>
</evidence>
<evidence type="ECO:0000256" key="8">
    <source>
        <dbReference type="SAM" id="Phobius"/>
    </source>
</evidence>
<evidence type="ECO:0000256" key="7">
    <source>
        <dbReference type="ARBA" id="ARBA00023136"/>
    </source>
</evidence>
<dbReference type="PROSITE" id="PS00154">
    <property type="entry name" value="ATPASE_E1_E2"/>
    <property type="match status" value="1"/>
</dbReference>
<evidence type="ECO:0000313" key="11">
    <source>
        <dbReference type="Proteomes" id="UP000523196"/>
    </source>
</evidence>
<evidence type="ECO:0000256" key="6">
    <source>
        <dbReference type="ARBA" id="ARBA00022989"/>
    </source>
</evidence>
<evidence type="ECO:0000313" key="10">
    <source>
        <dbReference type="EMBL" id="MBB1061470.1"/>
    </source>
</evidence>
<dbReference type="SUPFAM" id="SSF56784">
    <property type="entry name" value="HAD-like"/>
    <property type="match status" value="1"/>
</dbReference>
<dbReference type="GO" id="GO:0016020">
    <property type="term" value="C:membrane"/>
    <property type="evidence" value="ECO:0007669"/>
    <property type="project" value="UniProtKB-SubCell"/>
</dbReference>
<feature type="transmembrane region" description="Helical" evidence="8">
    <location>
        <begin position="810"/>
        <end position="830"/>
    </location>
</feature>
<comment type="caution">
    <text evidence="10">The sequence shown here is derived from an EMBL/GenBank/DDBJ whole genome shotgun (WGS) entry which is preliminary data.</text>
</comment>
<dbReference type="PRINTS" id="PR00119">
    <property type="entry name" value="CATATPASE"/>
</dbReference>
<dbReference type="SUPFAM" id="SSF81660">
    <property type="entry name" value="Metal cation-transporting ATPase, ATP-binding domain N"/>
    <property type="match status" value="1"/>
</dbReference>
<accession>A0A7W3Y6W9</accession>
<feature type="transmembrane region" description="Helical" evidence="8">
    <location>
        <begin position="638"/>
        <end position="659"/>
    </location>
</feature>
<dbReference type="Gene3D" id="3.40.50.1000">
    <property type="entry name" value="HAD superfamily/HAD-like"/>
    <property type="match status" value="2"/>
</dbReference>
<dbReference type="Pfam" id="PF00689">
    <property type="entry name" value="Cation_ATPase_C"/>
    <property type="match status" value="1"/>
</dbReference>
<evidence type="ECO:0000256" key="2">
    <source>
        <dbReference type="ARBA" id="ARBA00022692"/>
    </source>
</evidence>
<dbReference type="AlphaFoldDB" id="A0A7W3Y6W9"/>
<protein>
    <submittedName>
        <fullName evidence="10">Cation-translocating P-type ATPase</fullName>
    </submittedName>
</protein>
<keyword evidence="6 8" id="KW-1133">Transmembrane helix</keyword>
<dbReference type="InterPro" id="IPR036412">
    <property type="entry name" value="HAD-like_sf"/>
</dbReference>
<dbReference type="InterPro" id="IPR023298">
    <property type="entry name" value="ATPase_P-typ_TM_dom_sf"/>
</dbReference>
<gene>
    <name evidence="10" type="ORF">H4F98_12925</name>
</gene>
<dbReference type="Pfam" id="PF00122">
    <property type="entry name" value="E1-E2_ATPase"/>
    <property type="match status" value="1"/>
</dbReference>
<organism evidence="10 11">
    <name type="scientific">Marilutibacter spongiae</name>
    <dbReference type="NCBI Taxonomy" id="2025720"/>
    <lineage>
        <taxon>Bacteria</taxon>
        <taxon>Pseudomonadati</taxon>
        <taxon>Pseudomonadota</taxon>
        <taxon>Gammaproteobacteria</taxon>
        <taxon>Lysobacterales</taxon>
        <taxon>Lysobacteraceae</taxon>
        <taxon>Marilutibacter</taxon>
    </lineage>
</organism>
<dbReference type="Gene3D" id="3.40.1110.10">
    <property type="entry name" value="Calcium-transporting ATPase, cytoplasmic domain N"/>
    <property type="match status" value="2"/>
</dbReference>
<dbReference type="InterPro" id="IPR018303">
    <property type="entry name" value="ATPase_P-typ_P_site"/>
</dbReference>
<feature type="domain" description="Cation-transporting P-type ATPase N-terminal" evidence="9">
    <location>
        <begin position="2"/>
        <end position="69"/>
    </location>
</feature>
<dbReference type="PRINTS" id="PR00120">
    <property type="entry name" value="HATPASE"/>
</dbReference>
<dbReference type="GO" id="GO:0015662">
    <property type="term" value="F:P-type ion transporter activity"/>
    <property type="evidence" value="ECO:0007669"/>
    <property type="project" value="UniProtKB-ARBA"/>
</dbReference>
<dbReference type="SFLD" id="SFLDS00003">
    <property type="entry name" value="Haloacid_Dehalogenase"/>
    <property type="match status" value="1"/>
</dbReference>
<keyword evidence="11" id="KW-1185">Reference proteome</keyword>
<evidence type="ECO:0000256" key="5">
    <source>
        <dbReference type="ARBA" id="ARBA00022967"/>
    </source>
</evidence>
<dbReference type="Pfam" id="PF00690">
    <property type="entry name" value="Cation_ATPase_N"/>
    <property type="match status" value="1"/>
</dbReference>
<keyword evidence="5" id="KW-1278">Translocase</keyword>
<dbReference type="InterPro" id="IPR023214">
    <property type="entry name" value="HAD_sf"/>
</dbReference>
<dbReference type="Proteomes" id="UP000523196">
    <property type="component" value="Unassembled WGS sequence"/>
</dbReference>
<dbReference type="InterPro" id="IPR044492">
    <property type="entry name" value="P_typ_ATPase_HD_dom"/>
</dbReference>
<dbReference type="Gene3D" id="1.20.1110.10">
    <property type="entry name" value="Calcium-transporting ATPase, transmembrane domain"/>
    <property type="match status" value="2"/>
</dbReference>
<proteinExistence type="predicted"/>
<dbReference type="SFLD" id="SFLDF00027">
    <property type="entry name" value="p-type_atpase"/>
    <property type="match status" value="1"/>
</dbReference>
<keyword evidence="3" id="KW-0547">Nucleotide-binding</keyword>
<feature type="transmembrane region" description="Helical" evidence="8">
    <location>
        <begin position="743"/>
        <end position="766"/>
    </location>
</feature>
<feature type="transmembrane region" description="Helical" evidence="8">
    <location>
        <begin position="665"/>
        <end position="685"/>
    </location>
</feature>
<feature type="transmembrane region" description="Helical" evidence="8">
    <location>
        <begin position="73"/>
        <end position="89"/>
    </location>
</feature>
<dbReference type="RefSeq" id="WP_182688253.1">
    <property type="nucleotide sequence ID" value="NZ_JACHTF010000015.1"/>
</dbReference>
<dbReference type="SMART" id="SM00831">
    <property type="entry name" value="Cation_ATPase_N"/>
    <property type="match status" value="1"/>
</dbReference>
<dbReference type="InterPro" id="IPR006068">
    <property type="entry name" value="ATPase_P-typ_cation-transptr_C"/>
</dbReference>
<dbReference type="InterPro" id="IPR023299">
    <property type="entry name" value="ATPase_P-typ_cyto_dom_N"/>
</dbReference>
<feature type="transmembrane region" description="Helical" evidence="8">
    <location>
        <begin position="48"/>
        <end position="67"/>
    </location>
</feature>
<dbReference type="NCBIfam" id="TIGR01494">
    <property type="entry name" value="ATPase_P-type"/>
    <property type="match status" value="2"/>
</dbReference>
<name>A0A7W3Y6W9_9GAMM</name>
<evidence type="ECO:0000256" key="4">
    <source>
        <dbReference type="ARBA" id="ARBA00022840"/>
    </source>
</evidence>
<dbReference type="PANTHER" id="PTHR42861">
    <property type="entry name" value="CALCIUM-TRANSPORTING ATPASE"/>
    <property type="match status" value="1"/>
</dbReference>
<keyword evidence="2 8" id="KW-0812">Transmembrane</keyword>
<dbReference type="GO" id="GO:0016887">
    <property type="term" value="F:ATP hydrolysis activity"/>
    <property type="evidence" value="ECO:0007669"/>
    <property type="project" value="InterPro"/>
</dbReference>
<dbReference type="EMBL" id="JACHTF010000015">
    <property type="protein sequence ID" value="MBB1061470.1"/>
    <property type="molecule type" value="Genomic_DNA"/>
</dbReference>
<feature type="transmembrane region" description="Helical" evidence="8">
    <location>
        <begin position="228"/>
        <end position="250"/>
    </location>
</feature>
<feature type="transmembrane region" description="Helical" evidence="8">
    <location>
        <begin position="706"/>
        <end position="731"/>
    </location>
</feature>
<evidence type="ECO:0000256" key="3">
    <source>
        <dbReference type="ARBA" id="ARBA00022741"/>
    </source>
</evidence>
<dbReference type="InterPro" id="IPR001757">
    <property type="entry name" value="P_typ_ATPase"/>
</dbReference>
<feature type="transmembrane region" description="Helical" evidence="8">
    <location>
        <begin position="778"/>
        <end position="798"/>
    </location>
</feature>
<comment type="subcellular location">
    <subcellularLocation>
        <location evidence="1">Membrane</location>
        <topology evidence="1">Multi-pass membrane protein</topology>
    </subcellularLocation>
</comment>
<keyword evidence="4" id="KW-0067">ATP-binding</keyword>
<dbReference type="InterPro" id="IPR059000">
    <property type="entry name" value="ATPase_P-type_domA"/>
</dbReference>
<dbReference type="GO" id="GO:0005524">
    <property type="term" value="F:ATP binding"/>
    <property type="evidence" value="ECO:0007669"/>
    <property type="project" value="UniProtKB-KW"/>
</dbReference>
<keyword evidence="7 8" id="KW-0472">Membrane</keyword>
<reference evidence="10 11" key="1">
    <citation type="submission" date="2020-08" db="EMBL/GenBank/DDBJ databases">
        <authorList>
            <person name="Xu S."/>
            <person name="Li A."/>
        </authorList>
    </citation>
    <scope>NUCLEOTIDE SEQUENCE [LARGE SCALE GENOMIC DNA]</scope>
    <source>
        <strain evidence="10 11">119BY6-57</strain>
    </source>
</reference>
<dbReference type="Pfam" id="PF00702">
    <property type="entry name" value="Hydrolase"/>
    <property type="match status" value="1"/>
</dbReference>
<dbReference type="SUPFAM" id="SSF81665">
    <property type="entry name" value="Calcium ATPase, transmembrane domain M"/>
    <property type="match status" value="1"/>
</dbReference>
<dbReference type="SUPFAM" id="SSF81653">
    <property type="entry name" value="Calcium ATPase, transduction domain A"/>
    <property type="match status" value="1"/>
</dbReference>
<dbReference type="InterPro" id="IPR004014">
    <property type="entry name" value="ATPase_P-typ_cation-transptr_N"/>
</dbReference>